<sequence length="91" mass="10049">MTMSNSNVKEPEDGQKIVTGDLDVDKLMCELGQAGRFHVRMYVLVALAAVQVGLLHTTYIFLAADLPYRCCMTTVFLFNSSFIIILSGSDL</sequence>
<keyword evidence="1" id="KW-0472">Membrane</keyword>
<protein>
    <submittedName>
        <fullName evidence="2">Uncharacterized protein</fullName>
    </submittedName>
</protein>
<gene>
    <name evidence="2" type="ORF">EEDITHA_LOCUS925</name>
</gene>
<evidence type="ECO:0000313" key="3">
    <source>
        <dbReference type="Proteomes" id="UP001153954"/>
    </source>
</evidence>
<accession>A0AAU9TE15</accession>
<name>A0AAU9TE15_EUPED</name>
<keyword evidence="3" id="KW-1185">Reference proteome</keyword>
<evidence type="ECO:0000256" key="1">
    <source>
        <dbReference type="SAM" id="Phobius"/>
    </source>
</evidence>
<feature type="transmembrane region" description="Helical" evidence="1">
    <location>
        <begin position="41"/>
        <end position="60"/>
    </location>
</feature>
<dbReference type="EMBL" id="CAKOGL010000003">
    <property type="protein sequence ID" value="CAH2084348.1"/>
    <property type="molecule type" value="Genomic_DNA"/>
</dbReference>
<keyword evidence="1" id="KW-0812">Transmembrane</keyword>
<reference evidence="2" key="1">
    <citation type="submission" date="2022-03" db="EMBL/GenBank/DDBJ databases">
        <authorList>
            <person name="Tunstrom K."/>
        </authorList>
    </citation>
    <scope>NUCLEOTIDE SEQUENCE</scope>
</reference>
<organism evidence="2 3">
    <name type="scientific">Euphydryas editha</name>
    <name type="common">Edith's checkerspot</name>
    <dbReference type="NCBI Taxonomy" id="104508"/>
    <lineage>
        <taxon>Eukaryota</taxon>
        <taxon>Metazoa</taxon>
        <taxon>Ecdysozoa</taxon>
        <taxon>Arthropoda</taxon>
        <taxon>Hexapoda</taxon>
        <taxon>Insecta</taxon>
        <taxon>Pterygota</taxon>
        <taxon>Neoptera</taxon>
        <taxon>Endopterygota</taxon>
        <taxon>Lepidoptera</taxon>
        <taxon>Glossata</taxon>
        <taxon>Ditrysia</taxon>
        <taxon>Papilionoidea</taxon>
        <taxon>Nymphalidae</taxon>
        <taxon>Nymphalinae</taxon>
        <taxon>Euphydryas</taxon>
    </lineage>
</organism>
<evidence type="ECO:0000313" key="2">
    <source>
        <dbReference type="EMBL" id="CAH2084348.1"/>
    </source>
</evidence>
<dbReference type="AlphaFoldDB" id="A0AAU9TE15"/>
<comment type="caution">
    <text evidence="2">The sequence shown here is derived from an EMBL/GenBank/DDBJ whole genome shotgun (WGS) entry which is preliminary data.</text>
</comment>
<keyword evidence="1" id="KW-1133">Transmembrane helix</keyword>
<proteinExistence type="predicted"/>
<dbReference type="Proteomes" id="UP001153954">
    <property type="component" value="Unassembled WGS sequence"/>
</dbReference>